<protein>
    <submittedName>
        <fullName evidence="1">15275_t:CDS:1</fullName>
    </submittedName>
</protein>
<evidence type="ECO:0000313" key="2">
    <source>
        <dbReference type="Proteomes" id="UP000789920"/>
    </source>
</evidence>
<evidence type="ECO:0000313" key="1">
    <source>
        <dbReference type="EMBL" id="CAG8715270.1"/>
    </source>
</evidence>
<proteinExistence type="predicted"/>
<reference evidence="1" key="1">
    <citation type="submission" date="2021-06" db="EMBL/GenBank/DDBJ databases">
        <authorList>
            <person name="Kallberg Y."/>
            <person name="Tangrot J."/>
            <person name="Rosling A."/>
        </authorList>
    </citation>
    <scope>NUCLEOTIDE SEQUENCE</scope>
    <source>
        <strain evidence="1">MA461A</strain>
    </source>
</reference>
<keyword evidence="2" id="KW-1185">Reference proteome</keyword>
<gene>
    <name evidence="1" type="ORF">RPERSI_LOCUS10841</name>
</gene>
<accession>A0ACA9PPC9</accession>
<feature type="non-terminal residue" evidence="1">
    <location>
        <position position="52"/>
    </location>
</feature>
<sequence length="52" mass="6150">MNDTFKETSLGPSLDSRQHESIRSYYTPFPAMYPSWESFATQKTQQRTYPNK</sequence>
<organism evidence="1 2">
    <name type="scientific">Racocetra persica</name>
    <dbReference type="NCBI Taxonomy" id="160502"/>
    <lineage>
        <taxon>Eukaryota</taxon>
        <taxon>Fungi</taxon>
        <taxon>Fungi incertae sedis</taxon>
        <taxon>Mucoromycota</taxon>
        <taxon>Glomeromycotina</taxon>
        <taxon>Glomeromycetes</taxon>
        <taxon>Diversisporales</taxon>
        <taxon>Gigasporaceae</taxon>
        <taxon>Racocetra</taxon>
    </lineage>
</organism>
<dbReference type="EMBL" id="CAJVQC010021841">
    <property type="protein sequence ID" value="CAG8715270.1"/>
    <property type="molecule type" value="Genomic_DNA"/>
</dbReference>
<comment type="caution">
    <text evidence="1">The sequence shown here is derived from an EMBL/GenBank/DDBJ whole genome shotgun (WGS) entry which is preliminary data.</text>
</comment>
<name>A0ACA9PPC9_9GLOM</name>
<dbReference type="Proteomes" id="UP000789920">
    <property type="component" value="Unassembled WGS sequence"/>
</dbReference>